<protein>
    <submittedName>
        <fullName evidence="1">Uncharacterized protein</fullName>
    </submittedName>
</protein>
<keyword evidence="2" id="KW-1185">Reference proteome</keyword>
<accession>A0A8H4R959</accession>
<sequence>MSLSDSDKDALIAQLQRQLAEVLQANQQILQSQQSKPSHPEIAPKPIEKDTLPCCFLDTIPLETRNMIYGYLLVNNVLSTTKTLLYWSDDIQQDPDGIAGNAEAEVQHYGLSPAILRANKQIHVEASAVLYGDNTFIIIP</sequence>
<dbReference type="Proteomes" id="UP000566819">
    <property type="component" value="Unassembled WGS sequence"/>
</dbReference>
<evidence type="ECO:0000313" key="1">
    <source>
        <dbReference type="EMBL" id="KAF4625727.1"/>
    </source>
</evidence>
<dbReference type="AlphaFoldDB" id="A0A8H4R959"/>
<reference evidence="1 2" key="1">
    <citation type="submission" date="2020-03" db="EMBL/GenBank/DDBJ databases">
        <title>Draft Genome Sequence of Cudoniella acicularis.</title>
        <authorList>
            <person name="Buettner E."/>
            <person name="Kellner H."/>
        </authorList>
    </citation>
    <scope>NUCLEOTIDE SEQUENCE [LARGE SCALE GENOMIC DNA]</scope>
    <source>
        <strain evidence="1 2">DSM 108380</strain>
    </source>
</reference>
<gene>
    <name evidence="1" type="ORF">G7Y89_g12436</name>
</gene>
<dbReference type="OrthoDB" id="62952at2759"/>
<organism evidence="1 2">
    <name type="scientific">Cudoniella acicularis</name>
    <dbReference type="NCBI Taxonomy" id="354080"/>
    <lineage>
        <taxon>Eukaryota</taxon>
        <taxon>Fungi</taxon>
        <taxon>Dikarya</taxon>
        <taxon>Ascomycota</taxon>
        <taxon>Pezizomycotina</taxon>
        <taxon>Leotiomycetes</taxon>
        <taxon>Helotiales</taxon>
        <taxon>Tricladiaceae</taxon>
        <taxon>Cudoniella</taxon>
    </lineage>
</organism>
<comment type="caution">
    <text evidence="1">The sequence shown here is derived from an EMBL/GenBank/DDBJ whole genome shotgun (WGS) entry which is preliminary data.</text>
</comment>
<evidence type="ECO:0000313" key="2">
    <source>
        <dbReference type="Proteomes" id="UP000566819"/>
    </source>
</evidence>
<name>A0A8H4R959_9HELO</name>
<dbReference type="EMBL" id="JAAMPI010001308">
    <property type="protein sequence ID" value="KAF4625727.1"/>
    <property type="molecule type" value="Genomic_DNA"/>
</dbReference>
<proteinExistence type="predicted"/>